<organism evidence="1 2">
    <name type="scientific">Cricetulus griseus</name>
    <name type="common">Chinese hamster</name>
    <name type="synonym">Cricetulus barabensis griseus</name>
    <dbReference type="NCBI Taxonomy" id="10029"/>
    <lineage>
        <taxon>Eukaryota</taxon>
        <taxon>Metazoa</taxon>
        <taxon>Chordata</taxon>
        <taxon>Craniata</taxon>
        <taxon>Vertebrata</taxon>
        <taxon>Euteleostomi</taxon>
        <taxon>Mammalia</taxon>
        <taxon>Eutheria</taxon>
        <taxon>Euarchontoglires</taxon>
        <taxon>Glires</taxon>
        <taxon>Rodentia</taxon>
        <taxon>Myomorpha</taxon>
        <taxon>Muroidea</taxon>
        <taxon>Cricetidae</taxon>
        <taxon>Cricetinae</taxon>
        <taxon>Cricetulus</taxon>
    </lineage>
</organism>
<dbReference type="InParanoid" id="G3I4X4"/>
<evidence type="ECO:0000313" key="1">
    <source>
        <dbReference type="EMBL" id="EGW14945.1"/>
    </source>
</evidence>
<proteinExistence type="predicted"/>
<dbReference type="AlphaFoldDB" id="G3I4X4"/>
<sequence>MGGMRSLMTCSWAKGLAFSFSDYLDSGLLGIWGSANQCLAGRQVQAVWSV</sequence>
<name>G3I4X4_CRIGR</name>
<gene>
    <name evidence="1" type="ORF">I79_018515</name>
</gene>
<dbReference type="Proteomes" id="UP000001075">
    <property type="component" value="Unassembled WGS sequence"/>
</dbReference>
<evidence type="ECO:0000313" key="2">
    <source>
        <dbReference type="Proteomes" id="UP000001075"/>
    </source>
</evidence>
<protein>
    <submittedName>
        <fullName evidence="1">Uncharacterized protein</fullName>
    </submittedName>
</protein>
<dbReference type="EMBL" id="JH001273">
    <property type="protein sequence ID" value="EGW14945.1"/>
    <property type="molecule type" value="Genomic_DNA"/>
</dbReference>
<reference evidence="2" key="1">
    <citation type="journal article" date="2011" name="Nat. Biotechnol.">
        <title>The genomic sequence of the Chinese hamster ovary (CHO)-K1 cell line.</title>
        <authorList>
            <person name="Xu X."/>
            <person name="Nagarajan H."/>
            <person name="Lewis N.E."/>
            <person name="Pan S."/>
            <person name="Cai Z."/>
            <person name="Liu X."/>
            <person name="Chen W."/>
            <person name="Xie M."/>
            <person name="Wang W."/>
            <person name="Hammond S."/>
            <person name="Andersen M.R."/>
            <person name="Neff N."/>
            <person name="Passarelli B."/>
            <person name="Koh W."/>
            <person name="Fan H.C."/>
            <person name="Wang J."/>
            <person name="Gui Y."/>
            <person name="Lee K.H."/>
            <person name="Betenbaugh M.J."/>
            <person name="Quake S.R."/>
            <person name="Famili I."/>
            <person name="Palsson B.O."/>
            <person name="Wang J."/>
        </authorList>
    </citation>
    <scope>NUCLEOTIDE SEQUENCE [LARGE SCALE GENOMIC DNA]</scope>
    <source>
        <strain evidence="2">CHO K1 cell line</strain>
    </source>
</reference>
<accession>G3I4X4</accession>